<feature type="transmembrane region" description="Helical" evidence="9">
    <location>
        <begin position="344"/>
        <end position="368"/>
    </location>
</feature>
<evidence type="ECO:0000313" key="12">
    <source>
        <dbReference type="Proteomes" id="UP000231179"/>
    </source>
</evidence>
<keyword evidence="5" id="KW-0762">Sugar transport</keyword>
<dbReference type="PANTHER" id="PTHR32243:SF50">
    <property type="entry name" value="MALTOSE_MALTODEXTRIN TRANSPORT SYSTEM PERMEASE PROTEIN MALG"/>
    <property type="match status" value="1"/>
</dbReference>
<reference evidence="11 12" key="1">
    <citation type="submission" date="2017-11" db="EMBL/GenBank/DDBJ databases">
        <title>Complete genome sequence of Spiroplasma clarkii CN-5 (DSM 19994).</title>
        <authorList>
            <person name="Tsai Y.-M."/>
            <person name="Chang A."/>
            <person name="Lo W.-S."/>
            <person name="Kuo C.-H."/>
        </authorList>
    </citation>
    <scope>NUCLEOTIDE SEQUENCE [LARGE SCALE GENOMIC DNA]</scope>
    <source>
        <strain evidence="11 12">CN-5</strain>
    </source>
</reference>
<evidence type="ECO:0000313" key="11">
    <source>
        <dbReference type="EMBL" id="ATX70457.1"/>
    </source>
</evidence>
<keyword evidence="8 9" id="KW-0472">Membrane</keyword>
<keyword evidence="12" id="KW-1185">Reference proteome</keyword>
<keyword evidence="7 9" id="KW-1133">Transmembrane helix</keyword>
<feature type="transmembrane region" description="Helical" evidence="9">
    <location>
        <begin position="415"/>
        <end position="435"/>
    </location>
</feature>
<feature type="transmembrane region" description="Helical" evidence="9">
    <location>
        <begin position="380"/>
        <end position="403"/>
    </location>
</feature>
<keyword evidence="6 9" id="KW-0812">Transmembrane</keyword>
<comment type="subcellular location">
    <subcellularLocation>
        <location evidence="1 9">Cell membrane</location>
        <topology evidence="1 9">Multi-pass membrane protein</topology>
    </subcellularLocation>
</comment>
<dbReference type="Pfam" id="PF00528">
    <property type="entry name" value="BPD_transp_1"/>
    <property type="match status" value="1"/>
</dbReference>
<dbReference type="Gene3D" id="1.10.3720.10">
    <property type="entry name" value="MetI-like"/>
    <property type="match status" value="1"/>
</dbReference>
<evidence type="ECO:0000256" key="2">
    <source>
        <dbReference type="ARBA" id="ARBA00009047"/>
    </source>
</evidence>
<dbReference type="EMBL" id="CP024870">
    <property type="protein sequence ID" value="ATX70457.1"/>
    <property type="molecule type" value="Genomic_DNA"/>
</dbReference>
<dbReference type="SUPFAM" id="SSF161098">
    <property type="entry name" value="MetI-like"/>
    <property type="match status" value="1"/>
</dbReference>
<dbReference type="PANTHER" id="PTHR32243">
    <property type="entry name" value="MALTOSE TRANSPORT SYSTEM PERMEASE-RELATED"/>
    <property type="match status" value="1"/>
</dbReference>
<dbReference type="GO" id="GO:0042956">
    <property type="term" value="P:maltodextrin transmembrane transport"/>
    <property type="evidence" value="ECO:0007669"/>
    <property type="project" value="TreeGrafter"/>
</dbReference>
<keyword evidence="4" id="KW-1003">Cell membrane</keyword>
<dbReference type="PROSITE" id="PS50928">
    <property type="entry name" value="ABC_TM1"/>
    <property type="match status" value="1"/>
</dbReference>
<evidence type="ECO:0000256" key="8">
    <source>
        <dbReference type="ARBA" id="ARBA00023136"/>
    </source>
</evidence>
<evidence type="ECO:0000256" key="7">
    <source>
        <dbReference type="ARBA" id="ARBA00022989"/>
    </source>
</evidence>
<evidence type="ECO:0000259" key="10">
    <source>
        <dbReference type="PROSITE" id="PS50928"/>
    </source>
</evidence>
<feature type="transmembrane region" description="Helical" evidence="9">
    <location>
        <begin position="472"/>
        <end position="494"/>
    </location>
</feature>
<dbReference type="CDD" id="cd06261">
    <property type="entry name" value="TM_PBP2"/>
    <property type="match status" value="1"/>
</dbReference>
<protein>
    <submittedName>
        <fullName evidence="11">Arabinogalactan oligomer / maltooligosaccharide transport system permease protein</fullName>
    </submittedName>
</protein>
<sequence>MQEFAITKSVKKVKKFKRLNLITFDIFESFNKDFKKIISDGSVKLNLQSVNKFERTTSKELVSFYKKNDRNWYIPSCFLLLTKNFKIDNDQKNNYLILAKYLSIYASQISKNKLSVESNKLLEDIIVAKANQLDKKFGELVEGIFTSNLKNLLQDECFADVEKDLINIWDKATQVIKVLFKNIHDNYFINDNISSLIEDIIKYYFIKNEMMVFLKQKKKHLGFVNDENYEYFSSQQMILLDRIRQMTVRIDVDLSEHIISEITELDIKVNLSDLPPMTYNDWFALLIKYAILIFWAIVILYPIFILLKQSFNDRNSKVIIDIQNFIFTTNTYKGLFAETLFLRWLLNSTMIALANMFFTIFIVSLTAYSFSRFKYKGKSAFLIALLVTQMIPSFTSIIVYYIMTELLKASFSIPPVFTLIFIYTGGGVASNTVILKGYMDSISQDIDDAARIDGCSHFWIYSRIIMPLCKPMIVLIALMSFIGPFGDVILPQLILKNQEDYTVAVGLNMFINSERLKNYGGYFAGATLVSVPIVILFISLQKYVVAGLTTGGVKG</sequence>
<dbReference type="InterPro" id="IPR035906">
    <property type="entry name" value="MetI-like_sf"/>
</dbReference>
<dbReference type="Proteomes" id="UP000231179">
    <property type="component" value="Chromosome"/>
</dbReference>
<keyword evidence="3 9" id="KW-0813">Transport</keyword>
<dbReference type="InterPro" id="IPR000515">
    <property type="entry name" value="MetI-like"/>
</dbReference>
<name>A0A2K8KFI0_9MOLU</name>
<organism evidence="11 12">
    <name type="scientific">Spiroplasma clarkii</name>
    <dbReference type="NCBI Taxonomy" id="2139"/>
    <lineage>
        <taxon>Bacteria</taxon>
        <taxon>Bacillati</taxon>
        <taxon>Mycoplasmatota</taxon>
        <taxon>Mollicutes</taxon>
        <taxon>Entomoplasmatales</taxon>
        <taxon>Spiroplasmataceae</taxon>
        <taxon>Spiroplasma</taxon>
    </lineage>
</organism>
<dbReference type="RefSeq" id="WP_100254024.1">
    <property type="nucleotide sequence ID" value="NZ_CP024870.1"/>
</dbReference>
<evidence type="ECO:0000256" key="9">
    <source>
        <dbReference type="RuleBase" id="RU363032"/>
    </source>
</evidence>
<proteinExistence type="inferred from homology"/>
<feature type="domain" description="ABC transmembrane type-1" evidence="10">
    <location>
        <begin position="345"/>
        <end position="540"/>
    </location>
</feature>
<dbReference type="GO" id="GO:0015423">
    <property type="term" value="F:ABC-type maltose transporter activity"/>
    <property type="evidence" value="ECO:0007669"/>
    <property type="project" value="TreeGrafter"/>
</dbReference>
<dbReference type="AlphaFoldDB" id="A0A2K8KFI0"/>
<dbReference type="InterPro" id="IPR050901">
    <property type="entry name" value="BP-dep_ABC_trans_perm"/>
</dbReference>
<accession>A0A2K8KFI0</accession>
<evidence type="ECO:0000256" key="3">
    <source>
        <dbReference type="ARBA" id="ARBA00022448"/>
    </source>
</evidence>
<feature type="transmembrane region" description="Helical" evidence="9">
    <location>
        <begin position="286"/>
        <end position="307"/>
    </location>
</feature>
<comment type="similarity">
    <text evidence="2">Belongs to the binding-protein-dependent transport system permease family. MalFG subfamily.</text>
</comment>
<evidence type="ECO:0000256" key="1">
    <source>
        <dbReference type="ARBA" id="ARBA00004651"/>
    </source>
</evidence>
<evidence type="ECO:0000256" key="6">
    <source>
        <dbReference type="ARBA" id="ARBA00022692"/>
    </source>
</evidence>
<evidence type="ECO:0000256" key="5">
    <source>
        <dbReference type="ARBA" id="ARBA00022597"/>
    </source>
</evidence>
<evidence type="ECO:0000256" key="4">
    <source>
        <dbReference type="ARBA" id="ARBA00022475"/>
    </source>
</evidence>
<gene>
    <name evidence="11" type="primary">ganQ</name>
    <name evidence="11" type="ORF">SCLAR_v1c01260</name>
</gene>
<feature type="transmembrane region" description="Helical" evidence="9">
    <location>
        <begin position="519"/>
        <end position="540"/>
    </location>
</feature>
<dbReference type="GO" id="GO:0005886">
    <property type="term" value="C:plasma membrane"/>
    <property type="evidence" value="ECO:0007669"/>
    <property type="project" value="UniProtKB-SubCell"/>
</dbReference>